<dbReference type="AlphaFoldDB" id="A0A9E8HRL1"/>
<keyword evidence="1" id="KW-0732">Signal</keyword>
<gene>
    <name evidence="2" type="ORF">NNL22_00870</name>
</gene>
<feature type="chain" id="PRO_5039639207" evidence="1">
    <location>
        <begin position="24"/>
        <end position="330"/>
    </location>
</feature>
<organism evidence="2 3">
    <name type="scientific">Alkalimarinus sediminis</name>
    <dbReference type="NCBI Taxonomy" id="1632866"/>
    <lineage>
        <taxon>Bacteria</taxon>
        <taxon>Pseudomonadati</taxon>
        <taxon>Pseudomonadota</taxon>
        <taxon>Gammaproteobacteria</taxon>
        <taxon>Alteromonadales</taxon>
        <taxon>Alteromonadaceae</taxon>
        <taxon>Alkalimarinus</taxon>
    </lineage>
</organism>
<dbReference type="EMBL" id="CP101527">
    <property type="protein sequence ID" value="UZW75191.1"/>
    <property type="molecule type" value="Genomic_DNA"/>
</dbReference>
<evidence type="ECO:0000313" key="3">
    <source>
        <dbReference type="Proteomes" id="UP001164472"/>
    </source>
</evidence>
<evidence type="ECO:0000256" key="1">
    <source>
        <dbReference type="SAM" id="SignalP"/>
    </source>
</evidence>
<dbReference type="Gene3D" id="2.40.128.140">
    <property type="entry name" value="Outer membrane protein"/>
    <property type="match status" value="1"/>
</dbReference>
<keyword evidence="3" id="KW-1185">Reference proteome</keyword>
<feature type="signal peptide" evidence="1">
    <location>
        <begin position="1"/>
        <end position="23"/>
    </location>
</feature>
<reference evidence="2" key="1">
    <citation type="submission" date="2022-07" db="EMBL/GenBank/DDBJ databases">
        <title>Alkalimarinus sp. nov., isolated from gut of a Alitta virens.</title>
        <authorList>
            <person name="Yang A.I."/>
            <person name="Shin N.-R."/>
        </authorList>
    </citation>
    <scope>NUCLEOTIDE SEQUENCE</scope>
    <source>
        <strain evidence="2">FA028</strain>
    </source>
</reference>
<dbReference type="RefSeq" id="WP_251811006.1">
    <property type="nucleotide sequence ID" value="NZ_CP101527.1"/>
</dbReference>
<dbReference type="Pfam" id="PF09982">
    <property type="entry name" value="LpxR"/>
    <property type="match status" value="1"/>
</dbReference>
<evidence type="ECO:0000313" key="2">
    <source>
        <dbReference type="EMBL" id="UZW75191.1"/>
    </source>
</evidence>
<sequence>MHSHLIPSIVLLALSLASSVSWADDSPYYWSIVWENDSIANDDGGYTNGFALNGGRLIPHDDKDTWQKSLATWLPFPQNQHHQQAISYQLAHAIYTPSNIDTTELIEDDRPYAGLLFGALNLYQFDLKTASRYEFILGVVGPASGAEYIQRYIHDLIGTVDPSGWDHQIGNEIVVRAGYEQLWRLHQSSFNNGTEYDVLSAADIRAGNLSSDIGGGFSVRIGQGLASSFPMAWLIPGRTLPALAGSQPGDWNLFATLYGNYVFNDITIEGNSFKDSHGVHLVNAQAQYVVGGSYRFSNWLFSGAIKENSHEFDESGESTMFGSFSFSFLW</sequence>
<proteinExistence type="predicted"/>
<accession>A0A9E8HRL1</accession>
<name>A0A9E8HRL1_9ALTE</name>
<dbReference type="Proteomes" id="UP001164472">
    <property type="component" value="Chromosome"/>
</dbReference>
<dbReference type="InterPro" id="IPR037107">
    <property type="entry name" value="Put_OMP_sf"/>
</dbReference>
<protein>
    <submittedName>
        <fullName evidence="2">Lipid A deacylase LpxR family protein</fullName>
    </submittedName>
</protein>
<dbReference type="InterPro" id="IPR018707">
    <property type="entry name" value="LpxR"/>
</dbReference>
<dbReference type="KEGG" id="asem:NNL22_00870"/>